<reference evidence="4 5" key="1">
    <citation type="submission" date="2015-01" db="EMBL/GenBank/DDBJ databases">
        <title>Enhanced salinomycin production by adjusting the supply of polyketide extender units in Streptomyce albus DSM 41398.</title>
        <authorList>
            <person name="Lu C."/>
        </authorList>
    </citation>
    <scope>NUCLEOTIDE SEQUENCE [LARGE SCALE GENOMIC DNA]</scope>
    <source>
        <strain evidence="5">ATCC 21838 / DSM 41398 / FERM P-419 / JCM 4703 / NBRC 107858</strain>
    </source>
</reference>
<evidence type="ECO:0000256" key="2">
    <source>
        <dbReference type="SAM" id="MobiDB-lite"/>
    </source>
</evidence>
<gene>
    <name evidence="4" type="ORF">SLNWT_3241</name>
</gene>
<accession>A0A0B5EZW1</accession>
<dbReference type="SUPFAM" id="SSF52402">
    <property type="entry name" value="Adenine nucleotide alpha hydrolases-like"/>
    <property type="match status" value="2"/>
</dbReference>
<dbReference type="InterPro" id="IPR006015">
    <property type="entry name" value="Universal_stress_UspA"/>
</dbReference>
<evidence type="ECO:0000259" key="3">
    <source>
        <dbReference type="Pfam" id="PF00582"/>
    </source>
</evidence>
<dbReference type="PANTHER" id="PTHR46268:SF6">
    <property type="entry name" value="UNIVERSAL STRESS PROTEIN UP12"/>
    <property type="match status" value="1"/>
</dbReference>
<dbReference type="Pfam" id="PF00582">
    <property type="entry name" value="Usp"/>
    <property type="match status" value="2"/>
</dbReference>
<sequence>MAIVKPQDILVGIDPVQDFAPALAWATDEARRRVRGLRLVVAVPPEHDTQHVDDAPRYMAQRLEAARLLRTAVEWVAEREPEVRAGSAVLDGFPAGVLVGLSKGADMAVLGSRRLGRFAEFLSAGSVALPVTARAHCPVVVVPARETREEDLAEPEGAPVPHLVAGVDGSESARVALGLAFEEAALRGCELRVVAVWQRPVFSPRTRESGFRSEFRMLGEVTDSWARKYPEVRIVREVLAGSPVEVLADVAEDASALLVGRRGSGGYGGMRMGSVTYGLLHRARCPVITVPPTPASTRDAPTTRSGTGSD</sequence>
<feature type="region of interest" description="Disordered" evidence="2">
    <location>
        <begin position="290"/>
        <end position="310"/>
    </location>
</feature>
<name>A0A0B5EZW1_STRA4</name>
<proteinExistence type="inferred from homology"/>
<feature type="compositionally biased region" description="Polar residues" evidence="2">
    <location>
        <begin position="295"/>
        <end position="310"/>
    </location>
</feature>
<dbReference type="EMBL" id="CP010519">
    <property type="protein sequence ID" value="AJE83617.1"/>
    <property type="molecule type" value="Genomic_DNA"/>
</dbReference>
<evidence type="ECO:0000313" key="5">
    <source>
        <dbReference type="Proteomes" id="UP000031523"/>
    </source>
</evidence>
<dbReference type="AlphaFoldDB" id="A0A0B5EZW1"/>
<dbReference type="InterPro" id="IPR014729">
    <property type="entry name" value="Rossmann-like_a/b/a_fold"/>
</dbReference>
<feature type="domain" description="UspA" evidence="3">
    <location>
        <begin position="162"/>
        <end position="291"/>
    </location>
</feature>
<dbReference type="Proteomes" id="UP000031523">
    <property type="component" value="Chromosome"/>
</dbReference>
<dbReference type="PANTHER" id="PTHR46268">
    <property type="entry name" value="STRESS RESPONSE PROTEIN NHAX"/>
    <property type="match status" value="1"/>
</dbReference>
<dbReference type="InterPro" id="IPR006016">
    <property type="entry name" value="UspA"/>
</dbReference>
<keyword evidence="5" id="KW-1185">Reference proteome</keyword>
<dbReference type="PRINTS" id="PR01438">
    <property type="entry name" value="UNVRSLSTRESS"/>
</dbReference>
<comment type="similarity">
    <text evidence="1">Belongs to the universal stress protein A family.</text>
</comment>
<evidence type="ECO:0000313" key="4">
    <source>
        <dbReference type="EMBL" id="AJE83617.1"/>
    </source>
</evidence>
<evidence type="ECO:0000256" key="1">
    <source>
        <dbReference type="ARBA" id="ARBA00008791"/>
    </source>
</evidence>
<protein>
    <submittedName>
        <fullName evidence="4">Universal stress protein family</fullName>
    </submittedName>
</protein>
<dbReference type="KEGG" id="sals:SLNWT_3241"/>
<dbReference type="Gene3D" id="3.40.50.620">
    <property type="entry name" value="HUPs"/>
    <property type="match status" value="2"/>
</dbReference>
<feature type="domain" description="UspA" evidence="3">
    <location>
        <begin position="8"/>
        <end position="143"/>
    </location>
</feature>
<organism evidence="4 5">
    <name type="scientific">Streptomyces albus (strain ATCC 21838 / DSM 41398 / FERM P-419 / JCM 4703 / NBRC 107858)</name>
    <dbReference type="NCBI Taxonomy" id="1081613"/>
    <lineage>
        <taxon>Bacteria</taxon>
        <taxon>Bacillati</taxon>
        <taxon>Actinomycetota</taxon>
        <taxon>Actinomycetes</taxon>
        <taxon>Kitasatosporales</taxon>
        <taxon>Streptomycetaceae</taxon>
        <taxon>Streptomyces</taxon>
    </lineage>
</organism>